<keyword evidence="3 6" id="KW-0378">Hydrolase</keyword>
<organism evidence="6 7">
    <name type="scientific">Pseudonocardia aurantiaca</name>
    <dbReference type="NCBI Taxonomy" id="75290"/>
    <lineage>
        <taxon>Bacteria</taxon>
        <taxon>Bacillati</taxon>
        <taxon>Actinomycetota</taxon>
        <taxon>Actinomycetes</taxon>
        <taxon>Pseudonocardiales</taxon>
        <taxon>Pseudonocardiaceae</taxon>
        <taxon>Pseudonocardia</taxon>
    </lineage>
</organism>
<evidence type="ECO:0000256" key="1">
    <source>
        <dbReference type="ARBA" id="ARBA00010088"/>
    </source>
</evidence>
<dbReference type="Gene3D" id="3.40.50.1820">
    <property type="entry name" value="alpha/beta hydrolase"/>
    <property type="match status" value="1"/>
</dbReference>
<dbReference type="GO" id="GO:0016787">
    <property type="term" value="F:hydrolase activity"/>
    <property type="evidence" value="ECO:0007669"/>
    <property type="project" value="UniProtKB-KW"/>
</dbReference>
<gene>
    <name evidence="6" type="ORF">ACFSCY_31275</name>
</gene>
<dbReference type="InterPro" id="IPR051601">
    <property type="entry name" value="Serine_prot/Carboxylest_S33"/>
</dbReference>
<sequence length="526" mass="55234">MLPRLRLSVLAAALCSAALVLSACSQAAPPAPAPPTPTPTPAELNRFYDQVPQWGACADYATSAQAQQAYANQAFDCFSLTVPLDYSAPAGPTAKVGVLRQRATGPDRIGSLLFNPGGPGASGMETVASLAPGLAEAPLGQRFDLVGFDPRGVGSSTPTLDCLNDPEWEVERADLDVDPSPAGVQQTEAENQHYAQLCTERSGGPQVLANAGTRDVVRDLDILRAVLGDQKLSYLGFSYGTRIGSSYAEAFPGNVRALVLDGALDPKQSTIDRVVAQNAGFQHAFDAYAADCARQPNCPLGTDPAQATARFQALTRPLIDAPARAEGGARTLAYPDAITGVIQGLYLSEFWPVISAGLSTLASGDGTTLLQLADIYYNREPNGHYGNGIEAFNAISCVDEERITDRAQQAELIRRANEAAPFRDDGRGVVAALDPCAFWPSPPTSQPHVPQVQGLPPTLVISTTGDPATPYQAGVDLAQSLGGSLLTFEGNQHTVALRGVTCVDDAVTRYLVDLSVPPPGIVCRPA</sequence>
<dbReference type="Proteomes" id="UP001597145">
    <property type="component" value="Unassembled WGS sequence"/>
</dbReference>
<dbReference type="RefSeq" id="WP_343977792.1">
    <property type="nucleotide sequence ID" value="NZ_BAAAJG010000009.1"/>
</dbReference>
<dbReference type="InterPro" id="IPR000073">
    <property type="entry name" value="AB_hydrolase_1"/>
</dbReference>
<reference evidence="7" key="1">
    <citation type="journal article" date="2019" name="Int. J. Syst. Evol. Microbiol.">
        <title>The Global Catalogue of Microorganisms (GCM) 10K type strain sequencing project: providing services to taxonomists for standard genome sequencing and annotation.</title>
        <authorList>
            <consortium name="The Broad Institute Genomics Platform"/>
            <consortium name="The Broad Institute Genome Sequencing Center for Infectious Disease"/>
            <person name="Wu L."/>
            <person name="Ma J."/>
        </authorList>
    </citation>
    <scope>NUCLEOTIDE SEQUENCE [LARGE SCALE GENOMIC DNA]</scope>
    <source>
        <strain evidence="7">JCM 12165</strain>
    </source>
</reference>
<dbReference type="PANTHER" id="PTHR43248:SF29">
    <property type="entry name" value="TRIPEPTIDYL AMINOPEPTIDASE"/>
    <property type="match status" value="1"/>
</dbReference>
<evidence type="ECO:0000256" key="4">
    <source>
        <dbReference type="SAM" id="SignalP"/>
    </source>
</evidence>
<proteinExistence type="inferred from homology"/>
<evidence type="ECO:0000259" key="5">
    <source>
        <dbReference type="Pfam" id="PF00561"/>
    </source>
</evidence>
<evidence type="ECO:0000313" key="7">
    <source>
        <dbReference type="Proteomes" id="UP001597145"/>
    </source>
</evidence>
<evidence type="ECO:0000256" key="2">
    <source>
        <dbReference type="ARBA" id="ARBA00022729"/>
    </source>
</evidence>
<comment type="similarity">
    <text evidence="1">Belongs to the peptidase S33 family.</text>
</comment>
<protein>
    <submittedName>
        <fullName evidence="6">Alpha/beta hydrolase</fullName>
    </submittedName>
</protein>
<dbReference type="SUPFAM" id="SSF53474">
    <property type="entry name" value="alpha/beta-Hydrolases"/>
    <property type="match status" value="1"/>
</dbReference>
<feature type="chain" id="PRO_5046086984" evidence="4">
    <location>
        <begin position="28"/>
        <end position="526"/>
    </location>
</feature>
<accession>A0ABW4FUU7</accession>
<dbReference type="PROSITE" id="PS51257">
    <property type="entry name" value="PROKAR_LIPOPROTEIN"/>
    <property type="match status" value="1"/>
</dbReference>
<feature type="signal peptide" evidence="4">
    <location>
        <begin position="1"/>
        <end position="27"/>
    </location>
</feature>
<keyword evidence="2 4" id="KW-0732">Signal</keyword>
<keyword evidence="7" id="KW-1185">Reference proteome</keyword>
<evidence type="ECO:0000256" key="3">
    <source>
        <dbReference type="ARBA" id="ARBA00022801"/>
    </source>
</evidence>
<dbReference type="Pfam" id="PF00561">
    <property type="entry name" value="Abhydrolase_1"/>
    <property type="match status" value="1"/>
</dbReference>
<dbReference type="EMBL" id="JBHUCP010000026">
    <property type="protein sequence ID" value="MFD1533908.1"/>
    <property type="molecule type" value="Genomic_DNA"/>
</dbReference>
<dbReference type="PANTHER" id="PTHR43248">
    <property type="entry name" value="2-SUCCINYL-6-HYDROXY-2,4-CYCLOHEXADIENE-1-CARBOXYLATE SYNTHASE"/>
    <property type="match status" value="1"/>
</dbReference>
<comment type="caution">
    <text evidence="6">The sequence shown here is derived from an EMBL/GenBank/DDBJ whole genome shotgun (WGS) entry which is preliminary data.</text>
</comment>
<dbReference type="InterPro" id="IPR029058">
    <property type="entry name" value="AB_hydrolase_fold"/>
</dbReference>
<feature type="domain" description="AB hydrolase-1" evidence="5">
    <location>
        <begin position="112"/>
        <end position="494"/>
    </location>
</feature>
<evidence type="ECO:0000313" key="6">
    <source>
        <dbReference type="EMBL" id="MFD1533908.1"/>
    </source>
</evidence>
<name>A0ABW4FUU7_9PSEU</name>